<evidence type="ECO:0000313" key="1">
    <source>
        <dbReference type="EMBL" id="SEB37377.1"/>
    </source>
</evidence>
<reference evidence="1 2" key="1">
    <citation type="submission" date="2016-10" db="EMBL/GenBank/DDBJ databases">
        <authorList>
            <person name="de Groot N.N."/>
        </authorList>
    </citation>
    <scope>NUCLEOTIDE SEQUENCE [LARGE SCALE GENOMIC DNA]</scope>
    <source>
        <strain evidence="1 2">AB35.6</strain>
    </source>
</reference>
<sequence>MTQDGPDTLLFMRRLLSGLALCATLGASVALIGCHSHYIQATITNASDAPLNVVQVDYPSASFGTQLLAPGASFHYRFKLLGSGNIKVSFTDAARQDHAQTGPWLNEGQEGTLEITLPSQDHAEFHTSLKP</sequence>
<accession>A0A1H4ITN7</accession>
<organism evidence="1 2">
    <name type="scientific">Terriglobus roseus</name>
    <dbReference type="NCBI Taxonomy" id="392734"/>
    <lineage>
        <taxon>Bacteria</taxon>
        <taxon>Pseudomonadati</taxon>
        <taxon>Acidobacteriota</taxon>
        <taxon>Terriglobia</taxon>
        <taxon>Terriglobales</taxon>
        <taxon>Acidobacteriaceae</taxon>
        <taxon>Terriglobus</taxon>
    </lineage>
</organism>
<dbReference type="AlphaFoldDB" id="A0A1H4ITN7"/>
<evidence type="ECO:0000313" key="2">
    <source>
        <dbReference type="Proteomes" id="UP000182409"/>
    </source>
</evidence>
<dbReference type="EMBL" id="FNSD01000001">
    <property type="protein sequence ID" value="SEB37377.1"/>
    <property type="molecule type" value="Genomic_DNA"/>
</dbReference>
<proteinExistence type="predicted"/>
<name>A0A1H4ITN7_9BACT</name>
<gene>
    <name evidence="1" type="ORF">SAMN05443244_0062</name>
</gene>
<dbReference type="Proteomes" id="UP000182409">
    <property type="component" value="Unassembled WGS sequence"/>
</dbReference>
<protein>
    <submittedName>
        <fullName evidence="1">Uncharacterized protein</fullName>
    </submittedName>
</protein>